<dbReference type="GO" id="GO:0005739">
    <property type="term" value="C:mitochondrion"/>
    <property type="evidence" value="ECO:0007669"/>
    <property type="project" value="TreeGrafter"/>
</dbReference>
<dbReference type="Gene3D" id="3.40.250.10">
    <property type="entry name" value="Rhodanese-like domain"/>
    <property type="match status" value="1"/>
</dbReference>
<dbReference type="InterPro" id="IPR036873">
    <property type="entry name" value="Rhodanese-like_dom_sf"/>
</dbReference>
<dbReference type="Pfam" id="PF00581">
    <property type="entry name" value="Rhodanese"/>
    <property type="match status" value="1"/>
</dbReference>
<dbReference type="SMART" id="SM00450">
    <property type="entry name" value="RHOD"/>
    <property type="match status" value="1"/>
</dbReference>
<proteinExistence type="predicted"/>
<dbReference type="EMBL" id="HBKR01011636">
    <property type="protein sequence ID" value="CAE2297355.1"/>
    <property type="molecule type" value="Transcribed_RNA"/>
</dbReference>
<reference evidence="2" key="1">
    <citation type="submission" date="2021-01" db="EMBL/GenBank/DDBJ databases">
        <authorList>
            <person name="Corre E."/>
            <person name="Pelletier E."/>
            <person name="Niang G."/>
            <person name="Scheremetjew M."/>
            <person name="Finn R."/>
            <person name="Kale V."/>
            <person name="Holt S."/>
            <person name="Cochrane G."/>
            <person name="Meng A."/>
            <person name="Brown T."/>
            <person name="Cohen L."/>
        </authorList>
    </citation>
    <scope>NUCLEOTIDE SEQUENCE</scope>
    <source>
        <strain evidence="2">SoJaBio B1-5/56/2</strain>
    </source>
</reference>
<evidence type="ECO:0000259" key="1">
    <source>
        <dbReference type="PROSITE" id="PS50206"/>
    </source>
</evidence>
<dbReference type="SUPFAM" id="SSF52821">
    <property type="entry name" value="Rhodanese/Cell cycle control phosphatase"/>
    <property type="match status" value="1"/>
</dbReference>
<name>A0A7S4NNG0_9EUKA</name>
<organism evidence="2">
    <name type="scientific">Paramoeba aestuarina</name>
    <dbReference type="NCBI Taxonomy" id="180227"/>
    <lineage>
        <taxon>Eukaryota</taxon>
        <taxon>Amoebozoa</taxon>
        <taxon>Discosea</taxon>
        <taxon>Flabellinia</taxon>
        <taxon>Dactylopodida</taxon>
        <taxon>Paramoebidae</taxon>
        <taxon>Paramoeba</taxon>
    </lineage>
</organism>
<dbReference type="PANTHER" id="PTHR44086:SF9">
    <property type="entry name" value="RHODANESE DOMAIN-CONTAINING PROTEIN"/>
    <property type="match status" value="1"/>
</dbReference>
<evidence type="ECO:0000313" key="2">
    <source>
        <dbReference type="EMBL" id="CAE2297355.1"/>
    </source>
</evidence>
<feature type="domain" description="Rhodanese" evidence="1">
    <location>
        <begin position="80"/>
        <end position="181"/>
    </location>
</feature>
<dbReference type="InterPro" id="IPR001763">
    <property type="entry name" value="Rhodanese-like_dom"/>
</dbReference>
<protein>
    <recommendedName>
        <fullName evidence="1">Rhodanese domain-containing protein</fullName>
    </recommendedName>
</protein>
<dbReference type="PROSITE" id="PS50206">
    <property type="entry name" value="RHODANESE_3"/>
    <property type="match status" value="1"/>
</dbReference>
<dbReference type="GO" id="GO:0004792">
    <property type="term" value="F:thiosulfate-cyanide sulfurtransferase activity"/>
    <property type="evidence" value="ECO:0007669"/>
    <property type="project" value="TreeGrafter"/>
</dbReference>
<dbReference type="AlphaFoldDB" id="A0A7S4NNG0"/>
<dbReference type="PANTHER" id="PTHR44086">
    <property type="entry name" value="THIOSULFATE SULFURTRANSFERASE RDL2, MITOCHONDRIAL-RELATED"/>
    <property type="match status" value="1"/>
</dbReference>
<accession>A0A7S4NNG0</accession>
<sequence length="250" mass="30568">MSFRRTSIIKGGCDRRTRNHFMMDNEINPREWFNWHPREFQPWYYDGHKFEFEQRRWAHMKHMLCRQVYCEDMKQLIKYPEPTTTIIDCRMNTLLMHSWIPHSIWIPRDEIEYALQLNSNEFREMYAVEKPNRGFDVILVSHNGLMSEQAGWELKKCHFEHVYNYRKGCNELFGENYHDFSPKPKLQPWKGPYPQSGVYTDNWSKRKVLTRTGPFDREYEMQDFALPDLELERQRHQSDNPRDHMPWGLQ</sequence>
<gene>
    <name evidence="2" type="ORF">NAES01612_LOCUS7727</name>
</gene>